<name>A0A3S3X4B3_9SPHI</name>
<feature type="domain" description="Histidine kinase" evidence="8">
    <location>
        <begin position="229"/>
        <end position="443"/>
    </location>
</feature>
<dbReference type="SUPFAM" id="SSF47384">
    <property type="entry name" value="Homodimeric domain of signal transducing histidine kinase"/>
    <property type="match status" value="1"/>
</dbReference>
<dbReference type="GO" id="GO:0000155">
    <property type="term" value="F:phosphorelay sensor kinase activity"/>
    <property type="evidence" value="ECO:0007669"/>
    <property type="project" value="InterPro"/>
</dbReference>
<dbReference type="InterPro" id="IPR004358">
    <property type="entry name" value="Sig_transdc_His_kin-like_C"/>
</dbReference>
<evidence type="ECO:0000256" key="3">
    <source>
        <dbReference type="ARBA" id="ARBA00022553"/>
    </source>
</evidence>
<dbReference type="EC" id="2.7.13.3" evidence="2"/>
<dbReference type="PANTHER" id="PTHR43711:SF26">
    <property type="entry name" value="SENSOR HISTIDINE KINASE RCSC"/>
    <property type="match status" value="1"/>
</dbReference>
<feature type="transmembrane region" description="Helical" evidence="7">
    <location>
        <begin position="151"/>
        <end position="169"/>
    </location>
</feature>
<keyword evidence="4" id="KW-0808">Transferase</keyword>
<dbReference type="Gene3D" id="3.30.565.10">
    <property type="entry name" value="Histidine kinase-like ATPase, C-terminal domain"/>
    <property type="match status" value="1"/>
</dbReference>
<dbReference type="InterPro" id="IPR003594">
    <property type="entry name" value="HATPase_dom"/>
</dbReference>
<keyword evidence="10" id="KW-1185">Reference proteome</keyword>
<dbReference type="InterPro" id="IPR036890">
    <property type="entry name" value="HATPase_C_sf"/>
</dbReference>
<protein>
    <recommendedName>
        <fullName evidence="2">histidine kinase</fullName>
        <ecNumber evidence="2">2.7.13.3</ecNumber>
    </recommendedName>
</protein>
<evidence type="ECO:0000256" key="6">
    <source>
        <dbReference type="ARBA" id="ARBA00023012"/>
    </source>
</evidence>
<dbReference type="AlphaFoldDB" id="A0A3S3X4B3"/>
<evidence type="ECO:0000256" key="4">
    <source>
        <dbReference type="ARBA" id="ARBA00022679"/>
    </source>
</evidence>
<keyword evidence="6" id="KW-0902">Two-component regulatory system</keyword>
<reference evidence="9 10" key="1">
    <citation type="submission" date="2019-01" db="EMBL/GenBank/DDBJ databases">
        <title>Mucilaginibacter antarcticum sp. nov., isolated from antarctic soil.</title>
        <authorList>
            <person name="Yan Y.-Q."/>
            <person name="Du Z.-J."/>
        </authorList>
    </citation>
    <scope>NUCLEOTIDE SEQUENCE [LARGE SCALE GENOMIC DNA]</scope>
    <source>
        <strain evidence="9 10">F01003</strain>
    </source>
</reference>
<dbReference type="PANTHER" id="PTHR43711">
    <property type="entry name" value="TWO-COMPONENT HISTIDINE KINASE"/>
    <property type="match status" value="1"/>
</dbReference>
<organism evidence="9 10">
    <name type="scientific">Mucilaginibacter gilvus</name>
    <dbReference type="NCBI Taxonomy" id="2305909"/>
    <lineage>
        <taxon>Bacteria</taxon>
        <taxon>Pseudomonadati</taxon>
        <taxon>Bacteroidota</taxon>
        <taxon>Sphingobacteriia</taxon>
        <taxon>Sphingobacteriales</taxon>
        <taxon>Sphingobacteriaceae</taxon>
        <taxon>Mucilaginibacter</taxon>
    </lineage>
</organism>
<keyword evidence="7" id="KW-0472">Membrane</keyword>
<dbReference type="SUPFAM" id="SSF55874">
    <property type="entry name" value="ATPase domain of HSP90 chaperone/DNA topoisomerase II/histidine kinase"/>
    <property type="match status" value="1"/>
</dbReference>
<feature type="transmembrane region" description="Helical" evidence="7">
    <location>
        <begin position="27"/>
        <end position="47"/>
    </location>
</feature>
<keyword evidence="5 9" id="KW-0418">Kinase</keyword>
<accession>A0A3S3X4B3</accession>
<comment type="caution">
    <text evidence="9">The sequence shown here is derived from an EMBL/GenBank/DDBJ whole genome shotgun (WGS) entry which is preliminary data.</text>
</comment>
<evidence type="ECO:0000259" key="8">
    <source>
        <dbReference type="PROSITE" id="PS50109"/>
    </source>
</evidence>
<evidence type="ECO:0000313" key="10">
    <source>
        <dbReference type="Proteomes" id="UP000286701"/>
    </source>
</evidence>
<evidence type="ECO:0000256" key="1">
    <source>
        <dbReference type="ARBA" id="ARBA00000085"/>
    </source>
</evidence>
<keyword evidence="7" id="KW-0812">Transmembrane</keyword>
<dbReference type="InterPro" id="IPR005467">
    <property type="entry name" value="His_kinase_dom"/>
</dbReference>
<dbReference type="OrthoDB" id="9757990at2"/>
<evidence type="ECO:0000313" key="9">
    <source>
        <dbReference type="EMBL" id="RWY50231.1"/>
    </source>
</evidence>
<evidence type="ECO:0000256" key="2">
    <source>
        <dbReference type="ARBA" id="ARBA00012438"/>
    </source>
</evidence>
<dbReference type="CDD" id="cd00082">
    <property type="entry name" value="HisKA"/>
    <property type="match status" value="1"/>
</dbReference>
<keyword evidence="7" id="KW-1133">Transmembrane helix</keyword>
<evidence type="ECO:0000256" key="5">
    <source>
        <dbReference type="ARBA" id="ARBA00022777"/>
    </source>
</evidence>
<dbReference type="Pfam" id="PF00512">
    <property type="entry name" value="HisKA"/>
    <property type="match status" value="1"/>
</dbReference>
<dbReference type="InterPro" id="IPR036097">
    <property type="entry name" value="HisK_dim/P_sf"/>
</dbReference>
<comment type="catalytic activity">
    <reaction evidence="1">
        <text>ATP + protein L-histidine = ADP + protein N-phospho-L-histidine.</text>
        <dbReference type="EC" id="2.7.13.3"/>
    </reaction>
</comment>
<proteinExistence type="predicted"/>
<dbReference type="RefSeq" id="WP_128534962.1">
    <property type="nucleotide sequence ID" value="NZ_SBIW01000007.1"/>
</dbReference>
<dbReference type="InterPro" id="IPR050736">
    <property type="entry name" value="Sensor_HK_Regulatory"/>
</dbReference>
<dbReference type="FunFam" id="3.30.565.10:FF:000006">
    <property type="entry name" value="Sensor histidine kinase WalK"/>
    <property type="match status" value="1"/>
</dbReference>
<feature type="transmembrane region" description="Helical" evidence="7">
    <location>
        <begin position="175"/>
        <end position="196"/>
    </location>
</feature>
<dbReference type="Proteomes" id="UP000286701">
    <property type="component" value="Unassembled WGS sequence"/>
</dbReference>
<dbReference type="PRINTS" id="PR00344">
    <property type="entry name" value="BCTRLSENSOR"/>
</dbReference>
<dbReference type="SMART" id="SM00387">
    <property type="entry name" value="HATPase_c"/>
    <property type="match status" value="1"/>
</dbReference>
<dbReference type="SMART" id="SM00388">
    <property type="entry name" value="HisKA"/>
    <property type="match status" value="1"/>
</dbReference>
<dbReference type="Gene3D" id="1.10.287.130">
    <property type="match status" value="1"/>
</dbReference>
<feature type="transmembrane region" description="Helical" evidence="7">
    <location>
        <begin position="97"/>
        <end position="120"/>
    </location>
</feature>
<dbReference type="InterPro" id="IPR003661">
    <property type="entry name" value="HisK_dim/P_dom"/>
</dbReference>
<evidence type="ECO:0000256" key="7">
    <source>
        <dbReference type="SAM" id="Phobius"/>
    </source>
</evidence>
<gene>
    <name evidence="9" type="ORF">EPL05_15900</name>
</gene>
<feature type="transmembrane region" description="Helical" evidence="7">
    <location>
        <begin position="67"/>
        <end position="85"/>
    </location>
</feature>
<feature type="transmembrane region" description="Helical" evidence="7">
    <location>
        <begin position="126"/>
        <end position="144"/>
    </location>
</feature>
<dbReference type="Pfam" id="PF02518">
    <property type="entry name" value="HATPase_c"/>
    <property type="match status" value="1"/>
</dbReference>
<sequence length="443" mass="50744">MDTHFFSKLPARYANAYRNYYTYQNLLGVRTASFIFLILNLILRVLYHIFPESLTKAQNFPEFSFTNWIYIIVTPFFYLASHLLINTFQATKKGTAVMALFVFSFSLYIIICGMYSSFIATADPSNALTLYLLALSMVSVLFVFEYYETVVLLMSIELLFTILLFHAQADATEMTYNQMISMILAAGFFLTSRYFFSYKASYYLQIVEIREKNTVIEKANIFKNQVLGTVAHDLRNPIAAVESLAMMMELEDIDEDTQDNLNMMRESCVKARTIIDDLLEAARNDGEADFDTRRTELNQMLQGIVNIWHIHQKCKNNVVLMSDIKAVHVMINHEKFPRVIDNLMSNALKFSKENDKVEIHLNRIKERVIIKVIDHGLGIPKEMLPKIFDRFSGAGRTGLNGEQSTGIGLSIVKQIVESHNGKIYVQSIEGQGSMFTIELPQVE</sequence>
<dbReference type="PROSITE" id="PS50109">
    <property type="entry name" value="HIS_KIN"/>
    <property type="match status" value="1"/>
</dbReference>
<dbReference type="EMBL" id="SBIW01000007">
    <property type="protein sequence ID" value="RWY50231.1"/>
    <property type="molecule type" value="Genomic_DNA"/>
</dbReference>
<dbReference type="CDD" id="cd00075">
    <property type="entry name" value="HATPase"/>
    <property type="match status" value="1"/>
</dbReference>
<keyword evidence="3" id="KW-0597">Phosphoprotein</keyword>